<dbReference type="GO" id="GO:0016020">
    <property type="term" value="C:membrane"/>
    <property type="evidence" value="ECO:0007669"/>
    <property type="project" value="InterPro"/>
</dbReference>
<evidence type="ECO:0000256" key="1">
    <source>
        <dbReference type="RuleBase" id="RU004349"/>
    </source>
</evidence>
<comment type="similarity">
    <text evidence="1">Belongs to the SecY/SEC61-alpha family.</text>
</comment>
<evidence type="ECO:0000313" key="4">
    <source>
        <dbReference type="EMBL" id="KAK9812989.1"/>
    </source>
</evidence>
<feature type="region of interest" description="Disordered" evidence="2">
    <location>
        <begin position="23"/>
        <end position="47"/>
    </location>
</feature>
<feature type="region of interest" description="Disordered" evidence="2">
    <location>
        <begin position="529"/>
        <end position="553"/>
    </location>
</feature>
<dbReference type="SUPFAM" id="SSF103491">
    <property type="entry name" value="Preprotein translocase SecY subunit"/>
    <property type="match status" value="1"/>
</dbReference>
<organism evidence="4 5">
    <name type="scientific">[Myrmecia] bisecta</name>
    <dbReference type="NCBI Taxonomy" id="41462"/>
    <lineage>
        <taxon>Eukaryota</taxon>
        <taxon>Viridiplantae</taxon>
        <taxon>Chlorophyta</taxon>
        <taxon>core chlorophytes</taxon>
        <taxon>Trebouxiophyceae</taxon>
        <taxon>Trebouxiales</taxon>
        <taxon>Trebouxiaceae</taxon>
        <taxon>Myrmecia</taxon>
    </lineage>
</organism>
<accession>A0AAW1PXX9</accession>
<dbReference type="Gene3D" id="1.10.3370.10">
    <property type="entry name" value="SecY subunit domain"/>
    <property type="match status" value="1"/>
</dbReference>
<feature type="transmembrane region" description="Helical" evidence="3">
    <location>
        <begin position="487"/>
        <end position="506"/>
    </location>
</feature>
<feature type="transmembrane region" description="Helical" evidence="3">
    <location>
        <begin position="459"/>
        <end position="475"/>
    </location>
</feature>
<feature type="transmembrane region" description="Helical" evidence="3">
    <location>
        <begin position="260"/>
        <end position="277"/>
    </location>
</feature>
<feature type="transmembrane region" description="Helical" evidence="3">
    <location>
        <begin position="153"/>
        <end position="174"/>
    </location>
</feature>
<feature type="transmembrane region" description="Helical" evidence="3">
    <location>
        <begin position="195"/>
        <end position="214"/>
    </location>
</feature>
<dbReference type="PANTHER" id="PTHR10906">
    <property type="entry name" value="SECY/SEC61-ALPHA FAMILY MEMBER"/>
    <property type="match status" value="1"/>
</dbReference>
<protein>
    <submittedName>
        <fullName evidence="4">Uncharacterized protein</fullName>
    </submittedName>
</protein>
<comment type="caution">
    <text evidence="4">The sequence shown here is derived from an EMBL/GenBank/DDBJ whole genome shotgun (WGS) entry which is preliminary data.</text>
</comment>
<dbReference type="Proteomes" id="UP001489004">
    <property type="component" value="Unassembled WGS sequence"/>
</dbReference>
<keyword evidence="5" id="KW-1185">Reference proteome</keyword>
<keyword evidence="3" id="KW-1133">Transmembrane helix</keyword>
<gene>
    <name evidence="4" type="ORF">WJX72_006868</name>
</gene>
<sequence length="553" mass="59646">MFACLDHWTFKTVQVAAKTSTCGRANRNDDGVDDPRSQVQRQPYNRYKRPPDRSLITTAAAAGSRLPYVSSPSAGRARSLLERWRQSLISAMPFLGSKELLQRIGYTCFLIALARIGAFIPIPEIDPGFLPQSFVGDPMAELFGEGLELPANILMLGLGPFINASILVSLFSSVKDFPGNKHLRELAKDGRVGQAAIRGIISWLATAFAAYMGATKSIELLPFALVKKQFITLTMLTLMAGSCILSWISDEVERAGLGDGVSLIICLGILGNYAKVVEHAATVLAANKVSIWTLLQAALGYVVLVLASVYATRIELRLPLIYYKARKSKSFSASIRGGEAAMDRKRSRTAPDSDYLPIRINPNGMTPLLLASFLFYGVPSVVGAFSPTAGAVLGAWYNAPSFPFAYGVVVFLGEFVDLGGGSAKSISDYLSVYQAGIKSVSPGEATEKYLNRLGRQTRTWGGVLVASLAVAALLFDRLCTKHIGTSLGSLNLLLIVGFITSTLRQVSSLVQLPALERTLQRERDILQTMSASGERPPEGDTEAQQPQLLGTGL</sequence>
<reference evidence="4 5" key="1">
    <citation type="journal article" date="2024" name="Nat. Commun.">
        <title>Phylogenomics reveals the evolutionary origins of lichenization in chlorophyte algae.</title>
        <authorList>
            <person name="Puginier C."/>
            <person name="Libourel C."/>
            <person name="Otte J."/>
            <person name="Skaloud P."/>
            <person name="Haon M."/>
            <person name="Grisel S."/>
            <person name="Petersen M."/>
            <person name="Berrin J.G."/>
            <person name="Delaux P.M."/>
            <person name="Dal Grande F."/>
            <person name="Keller J."/>
        </authorList>
    </citation>
    <scope>NUCLEOTIDE SEQUENCE [LARGE SCALE GENOMIC DNA]</scope>
    <source>
        <strain evidence="4 5">SAG 2043</strain>
    </source>
</reference>
<dbReference type="AlphaFoldDB" id="A0AAW1PXX9"/>
<evidence type="ECO:0000256" key="2">
    <source>
        <dbReference type="SAM" id="MobiDB-lite"/>
    </source>
</evidence>
<dbReference type="InterPro" id="IPR002208">
    <property type="entry name" value="SecY/SEC61-alpha"/>
</dbReference>
<name>A0AAW1PXX9_9CHLO</name>
<evidence type="ECO:0000256" key="3">
    <source>
        <dbReference type="SAM" id="Phobius"/>
    </source>
</evidence>
<keyword evidence="3" id="KW-0472">Membrane</keyword>
<feature type="transmembrane region" description="Helical" evidence="3">
    <location>
        <begin position="229"/>
        <end position="248"/>
    </location>
</feature>
<feature type="compositionally biased region" description="Basic and acidic residues" evidence="2">
    <location>
        <begin position="26"/>
        <end position="36"/>
    </location>
</feature>
<feature type="compositionally biased region" description="Polar residues" evidence="2">
    <location>
        <begin position="542"/>
        <end position="553"/>
    </location>
</feature>
<dbReference type="GO" id="GO:0015031">
    <property type="term" value="P:protein transport"/>
    <property type="evidence" value="ECO:0007669"/>
    <property type="project" value="InterPro"/>
</dbReference>
<dbReference type="PRINTS" id="PR00303">
    <property type="entry name" value="SECYTRNLCASE"/>
</dbReference>
<evidence type="ECO:0000313" key="5">
    <source>
        <dbReference type="Proteomes" id="UP001489004"/>
    </source>
</evidence>
<feature type="transmembrane region" description="Helical" evidence="3">
    <location>
        <begin position="368"/>
        <end position="397"/>
    </location>
</feature>
<proteinExistence type="inferred from homology"/>
<dbReference type="EMBL" id="JALJOR010000008">
    <property type="protein sequence ID" value="KAK9812989.1"/>
    <property type="molecule type" value="Genomic_DNA"/>
</dbReference>
<keyword evidence="3" id="KW-0812">Transmembrane</keyword>
<dbReference type="InterPro" id="IPR023201">
    <property type="entry name" value="SecY_dom_sf"/>
</dbReference>
<feature type="transmembrane region" description="Helical" evidence="3">
    <location>
        <begin position="289"/>
        <end position="311"/>
    </location>
</feature>
<dbReference type="Pfam" id="PF00344">
    <property type="entry name" value="SecY"/>
    <property type="match status" value="1"/>
</dbReference>